<dbReference type="InterPro" id="IPR029032">
    <property type="entry name" value="AhpD-like"/>
</dbReference>
<dbReference type="NCBIfam" id="TIGR04169">
    <property type="entry name" value="perox_w_seleSAM"/>
    <property type="match status" value="1"/>
</dbReference>
<name>A0A7X5P9A4_CLOSG</name>
<dbReference type="SUPFAM" id="SSF69118">
    <property type="entry name" value="AhpD-like"/>
    <property type="match status" value="1"/>
</dbReference>
<dbReference type="Pfam" id="PF02627">
    <property type="entry name" value="CMD"/>
    <property type="match status" value="1"/>
</dbReference>
<dbReference type="EMBL" id="SXCS01000004">
    <property type="protein sequence ID" value="NFR61512.1"/>
    <property type="molecule type" value="Genomic_DNA"/>
</dbReference>
<dbReference type="AlphaFoldDB" id="A0A7X5P9A4"/>
<evidence type="ECO:0000313" key="3">
    <source>
        <dbReference type="Proteomes" id="UP000486601"/>
    </source>
</evidence>
<organism evidence="2 3">
    <name type="scientific">Clostridium sporogenes</name>
    <dbReference type="NCBI Taxonomy" id="1509"/>
    <lineage>
        <taxon>Bacteria</taxon>
        <taxon>Bacillati</taxon>
        <taxon>Bacillota</taxon>
        <taxon>Clostridia</taxon>
        <taxon>Eubacteriales</taxon>
        <taxon>Clostridiaceae</taxon>
        <taxon>Clostridium</taxon>
    </lineage>
</organism>
<proteinExistence type="predicted"/>
<protein>
    <submittedName>
        <fullName evidence="2">4-carboxymuconolactone decarboxylase</fullName>
    </submittedName>
</protein>
<gene>
    <name evidence="2" type="ORF">FDF70_08425</name>
</gene>
<feature type="domain" description="Carboxymuconolactone decarboxylase-like" evidence="1">
    <location>
        <begin position="21"/>
        <end position="99"/>
    </location>
</feature>
<dbReference type="PANTHER" id="PTHR33930:SF2">
    <property type="entry name" value="BLR3452 PROTEIN"/>
    <property type="match status" value="1"/>
</dbReference>
<dbReference type="InterPro" id="IPR004675">
    <property type="entry name" value="AhpD_core"/>
</dbReference>
<reference evidence="2 3" key="1">
    <citation type="submission" date="2019-04" db="EMBL/GenBank/DDBJ databases">
        <title>Genome sequencing of Clostridium botulinum Groups I-IV and Clostridium butyricum.</title>
        <authorList>
            <person name="Brunt J."/>
            <person name="Van Vliet A.H.M."/>
            <person name="Stringer S.C."/>
            <person name="Carter A.T."/>
            <person name="Peck M.W."/>
        </authorList>
    </citation>
    <scope>NUCLEOTIDE SEQUENCE [LARGE SCALE GENOMIC DNA]</scope>
    <source>
        <strain evidence="2 3">IFR 18/108</strain>
    </source>
</reference>
<dbReference type="Proteomes" id="UP000486601">
    <property type="component" value="Unassembled WGS sequence"/>
</dbReference>
<comment type="caution">
    <text evidence="2">The sequence shown here is derived from an EMBL/GenBank/DDBJ whole genome shotgun (WGS) entry which is preliminary data.</text>
</comment>
<dbReference type="RefSeq" id="WP_040108318.1">
    <property type="nucleotide sequence ID" value="NZ_CP082943.1"/>
</dbReference>
<accession>A0A7X5P9A4</accession>
<evidence type="ECO:0000259" key="1">
    <source>
        <dbReference type="Pfam" id="PF02627"/>
    </source>
</evidence>
<evidence type="ECO:0000313" key="2">
    <source>
        <dbReference type="EMBL" id="NFR61512.1"/>
    </source>
</evidence>
<dbReference type="NCBIfam" id="TIGR00778">
    <property type="entry name" value="ahpD_dom"/>
    <property type="match status" value="1"/>
</dbReference>
<dbReference type="InterPro" id="IPR026445">
    <property type="entry name" value="AlkhydPrxdase/COmuclacdeCOase"/>
</dbReference>
<dbReference type="GO" id="GO:0051920">
    <property type="term" value="F:peroxiredoxin activity"/>
    <property type="evidence" value="ECO:0007669"/>
    <property type="project" value="InterPro"/>
</dbReference>
<sequence length="110" mass="12270">MNTYYDPQDLAKFGTIGEDSPELWNKFLEYYGEVFKEGNLTVREKAIIALAVAHALQCPYCIDSYTQTCLEQGVNKEQMMEAIHVAAAIRGGATLVHGVQMKNVANKLEL</sequence>
<dbReference type="InterPro" id="IPR003779">
    <property type="entry name" value="CMD-like"/>
</dbReference>
<dbReference type="Gene3D" id="1.20.1290.10">
    <property type="entry name" value="AhpD-like"/>
    <property type="match status" value="1"/>
</dbReference>
<dbReference type="PANTHER" id="PTHR33930">
    <property type="entry name" value="ALKYL HYDROPEROXIDE REDUCTASE AHPD"/>
    <property type="match status" value="1"/>
</dbReference>